<sequence length="235" mass="27261">MDYIEDTRHLKQLKENGFNPGLVIDVGISNGEFFNECQKIFNKARYLLFEARKIEETKIAEILPSITVDYKLFFNTLLGKGHEDDVNFYQIDAGSSVYSEKTKFPKNVLKKNVRPMLKFLVEEFTEDRGDIPFPVFLKIDTQGSELDILQGMGPWLDFVEVVQLEVAFQEYNHGAPGVFQIHEFMNSKGFTLYDLGAAFRKQSDNSIFHMDWVFVAKRSELLNDGYFWTEELKHA</sequence>
<evidence type="ECO:0000259" key="1">
    <source>
        <dbReference type="Pfam" id="PF05050"/>
    </source>
</evidence>
<dbReference type="GO" id="GO:0032259">
    <property type="term" value="P:methylation"/>
    <property type="evidence" value="ECO:0007669"/>
    <property type="project" value="UniProtKB-KW"/>
</dbReference>
<keyword evidence="2" id="KW-0808">Transferase</keyword>
<dbReference type="EMBL" id="LR796415">
    <property type="protein sequence ID" value="CAB4143074.1"/>
    <property type="molecule type" value="Genomic_DNA"/>
</dbReference>
<dbReference type="SUPFAM" id="SSF53335">
    <property type="entry name" value="S-adenosyl-L-methionine-dependent methyltransferases"/>
    <property type="match status" value="1"/>
</dbReference>
<dbReference type="InterPro" id="IPR053188">
    <property type="entry name" value="FkbM_Methyltransferase"/>
</dbReference>
<name>A0A6J5M8T4_9CAUD</name>
<keyword evidence="2" id="KW-0489">Methyltransferase</keyword>
<dbReference type="PANTHER" id="PTHR36973:SF4">
    <property type="entry name" value="NODULATION PROTEIN"/>
    <property type="match status" value="1"/>
</dbReference>
<dbReference type="InterPro" id="IPR029063">
    <property type="entry name" value="SAM-dependent_MTases_sf"/>
</dbReference>
<dbReference type="GO" id="GO:0008168">
    <property type="term" value="F:methyltransferase activity"/>
    <property type="evidence" value="ECO:0007669"/>
    <property type="project" value="UniProtKB-KW"/>
</dbReference>
<proteinExistence type="predicted"/>
<organism evidence="2">
    <name type="scientific">uncultured Caudovirales phage</name>
    <dbReference type="NCBI Taxonomy" id="2100421"/>
    <lineage>
        <taxon>Viruses</taxon>
        <taxon>Duplodnaviria</taxon>
        <taxon>Heunggongvirae</taxon>
        <taxon>Uroviricota</taxon>
        <taxon>Caudoviricetes</taxon>
        <taxon>Peduoviridae</taxon>
        <taxon>Maltschvirus</taxon>
        <taxon>Maltschvirus maltsch</taxon>
    </lineage>
</organism>
<feature type="domain" description="Methyltransferase FkbM" evidence="1">
    <location>
        <begin position="110"/>
        <end position="191"/>
    </location>
</feature>
<dbReference type="Gene3D" id="3.40.50.150">
    <property type="entry name" value="Vaccinia Virus protein VP39"/>
    <property type="match status" value="1"/>
</dbReference>
<accession>A0A6J5M8T4</accession>
<dbReference type="Pfam" id="PF05050">
    <property type="entry name" value="Methyltransf_21"/>
    <property type="match status" value="1"/>
</dbReference>
<dbReference type="InterPro" id="IPR006342">
    <property type="entry name" value="FkbM_mtfrase"/>
</dbReference>
<gene>
    <name evidence="2" type="ORF">UFOVP434_72</name>
</gene>
<reference evidence="2" key="1">
    <citation type="submission" date="2020-04" db="EMBL/GenBank/DDBJ databases">
        <authorList>
            <person name="Chiriac C."/>
            <person name="Salcher M."/>
            <person name="Ghai R."/>
            <person name="Kavagutti S V."/>
        </authorList>
    </citation>
    <scope>NUCLEOTIDE SEQUENCE</scope>
</reference>
<protein>
    <submittedName>
        <fullName evidence="2">Methyltransferase FkbM</fullName>
    </submittedName>
</protein>
<dbReference type="PANTHER" id="PTHR36973">
    <property type="entry name" value="SLL1456 PROTEIN-RELATED"/>
    <property type="match status" value="1"/>
</dbReference>
<evidence type="ECO:0000313" key="2">
    <source>
        <dbReference type="EMBL" id="CAB4143074.1"/>
    </source>
</evidence>